<name>A0ABS4AQT6_9PROT</name>
<dbReference type="InterPro" id="IPR003615">
    <property type="entry name" value="HNH_nuc"/>
</dbReference>
<dbReference type="GO" id="GO:0004386">
    <property type="term" value="F:helicase activity"/>
    <property type="evidence" value="ECO:0007669"/>
    <property type="project" value="UniProtKB-KW"/>
</dbReference>
<keyword evidence="2" id="KW-0547">Nucleotide-binding</keyword>
<evidence type="ECO:0000313" key="2">
    <source>
        <dbReference type="EMBL" id="MBP0463604.1"/>
    </source>
</evidence>
<dbReference type="Gene3D" id="1.10.30.50">
    <property type="match status" value="1"/>
</dbReference>
<organism evidence="2 3">
    <name type="scientific">Roseomonas nitratireducens</name>
    <dbReference type="NCBI Taxonomy" id="2820810"/>
    <lineage>
        <taxon>Bacteria</taxon>
        <taxon>Pseudomonadati</taxon>
        <taxon>Pseudomonadota</taxon>
        <taxon>Alphaproteobacteria</taxon>
        <taxon>Acetobacterales</taxon>
        <taxon>Roseomonadaceae</taxon>
        <taxon>Roseomonas</taxon>
    </lineage>
</organism>
<keyword evidence="2" id="KW-0347">Helicase</keyword>
<dbReference type="Proteomes" id="UP000680815">
    <property type="component" value="Unassembled WGS sequence"/>
</dbReference>
<dbReference type="CDD" id="cd00085">
    <property type="entry name" value="HNHc"/>
    <property type="match status" value="1"/>
</dbReference>
<dbReference type="PANTHER" id="PTHR47396:SF1">
    <property type="entry name" value="ATP-DEPENDENT HELICASE IRC3-RELATED"/>
    <property type="match status" value="1"/>
</dbReference>
<keyword evidence="3" id="KW-1185">Reference proteome</keyword>
<sequence length="596" mass="65105">MLADARCEACGAHAPDGHADHVHPHALGGLTTMGNAQWLCASCNLAKGARPGLGARGRHVLPKPAHNGVGRRRWQGEFLPAFLAATREPGRRRYFLGAAVGSGKTIAALLAYLAGDFDMIVVLTPKTGIRGSWTSDAAKVGIRLQTVMGSMSIEDGRRVMPHGYVLTAQMIPSVAAYLDRLCQMHRVLVVVDEAHHFAAGLAWSAQADAALAHAAFWLHVSGTPYRHDDREIAGLRYVRHGNRAEGTPDFRRSYAETLRDGLVAPIICRFLGGSVTRVNLNGTRETYDYADGDYTARTGRPQRQRMAERLRLSTLASDDYQHAALREAVGELDRYRQDGQPWGGLLVCATIRQAQALHRHLTGTLGQPALLLVDEADTEDGVARFEADHGLRWIVSITKVSEGVSVPRLRVALMLTNVTATQTLEQVRGRLARLLNGVGSLRQEATLFLMADPRLIAFARRSNEMVLHEVPWLAPGDGDDHARAMARLRAAMADRPEGDAEAHVGPHDDPDMPAHIRRLGDALRDEAQYRPIHLGDFRLYARPALDGAVIGSEFVSEDEFLALRERLAQFADPFVAMSASRELLEAALDLAEGVAP</sequence>
<comment type="caution">
    <text evidence="2">The sequence shown here is derived from an EMBL/GenBank/DDBJ whole genome shotgun (WGS) entry which is preliminary data.</text>
</comment>
<dbReference type="EMBL" id="JAGIYZ010000004">
    <property type="protein sequence ID" value="MBP0463604.1"/>
    <property type="molecule type" value="Genomic_DNA"/>
</dbReference>
<dbReference type="InterPro" id="IPR050742">
    <property type="entry name" value="Helicase_Restrict-Modif_Enz"/>
</dbReference>
<dbReference type="Pfam" id="PF04851">
    <property type="entry name" value="ResIII"/>
    <property type="match status" value="1"/>
</dbReference>
<keyword evidence="2" id="KW-0067">ATP-binding</keyword>
<proteinExistence type="predicted"/>
<dbReference type="PANTHER" id="PTHR47396">
    <property type="entry name" value="TYPE I RESTRICTION ENZYME ECOKI R PROTEIN"/>
    <property type="match status" value="1"/>
</dbReference>
<protein>
    <submittedName>
        <fullName evidence="2">DEAD/DEAH box helicase family protein</fullName>
    </submittedName>
</protein>
<evidence type="ECO:0000259" key="1">
    <source>
        <dbReference type="SMART" id="SM00487"/>
    </source>
</evidence>
<dbReference type="InterPro" id="IPR014001">
    <property type="entry name" value="Helicase_ATP-bd"/>
</dbReference>
<gene>
    <name evidence="2" type="ORF">J5Y09_06760</name>
</gene>
<feature type="domain" description="Helicase ATP-binding" evidence="1">
    <location>
        <begin position="67"/>
        <end position="254"/>
    </location>
</feature>
<evidence type="ECO:0000313" key="3">
    <source>
        <dbReference type="Proteomes" id="UP000680815"/>
    </source>
</evidence>
<keyword evidence="2" id="KW-0378">Hydrolase</keyword>
<accession>A0ABS4AQT6</accession>
<reference evidence="2 3" key="1">
    <citation type="submission" date="2021-03" db="EMBL/GenBank/DDBJ databases">
        <authorList>
            <person name="So Y."/>
        </authorList>
    </citation>
    <scope>NUCLEOTIDE SEQUENCE [LARGE SCALE GENOMIC DNA]</scope>
    <source>
        <strain evidence="2 3">PWR1</strain>
    </source>
</reference>
<dbReference type="InterPro" id="IPR027417">
    <property type="entry name" value="P-loop_NTPase"/>
</dbReference>
<dbReference type="SUPFAM" id="SSF52540">
    <property type="entry name" value="P-loop containing nucleoside triphosphate hydrolases"/>
    <property type="match status" value="2"/>
</dbReference>
<dbReference type="InterPro" id="IPR006935">
    <property type="entry name" value="Helicase/UvrB_N"/>
</dbReference>
<dbReference type="RefSeq" id="WP_209350989.1">
    <property type="nucleotide sequence ID" value="NZ_JAGIYZ010000004.1"/>
</dbReference>
<dbReference type="Gene3D" id="3.40.50.300">
    <property type="entry name" value="P-loop containing nucleotide triphosphate hydrolases"/>
    <property type="match status" value="2"/>
</dbReference>
<dbReference type="SMART" id="SM00487">
    <property type="entry name" value="DEXDc"/>
    <property type="match status" value="1"/>
</dbReference>
<dbReference type="InterPro" id="IPR002711">
    <property type="entry name" value="HNH"/>
</dbReference>
<dbReference type="Pfam" id="PF01844">
    <property type="entry name" value="HNH"/>
    <property type="match status" value="1"/>
</dbReference>